<dbReference type="Proteomes" id="UP001596045">
    <property type="component" value="Unassembled WGS sequence"/>
</dbReference>
<dbReference type="RefSeq" id="WP_378998046.1">
    <property type="nucleotide sequence ID" value="NZ_JBHSMT010000024.1"/>
</dbReference>
<name>A0ABW0MD99_9BURK</name>
<reference evidence="2" key="1">
    <citation type="journal article" date="2019" name="Int. J. Syst. Evol. Microbiol.">
        <title>The Global Catalogue of Microorganisms (GCM) 10K type strain sequencing project: providing services to taxonomists for standard genome sequencing and annotation.</title>
        <authorList>
            <consortium name="The Broad Institute Genomics Platform"/>
            <consortium name="The Broad Institute Genome Sequencing Center for Infectious Disease"/>
            <person name="Wu L."/>
            <person name="Ma J."/>
        </authorList>
    </citation>
    <scope>NUCLEOTIDE SEQUENCE [LARGE SCALE GENOMIC DNA]</scope>
    <source>
        <strain evidence="2">JCM 17066</strain>
    </source>
</reference>
<proteinExistence type="predicted"/>
<accession>A0ABW0MD99</accession>
<evidence type="ECO:0000313" key="1">
    <source>
        <dbReference type="EMBL" id="MFC5474937.1"/>
    </source>
</evidence>
<evidence type="ECO:0000313" key="2">
    <source>
        <dbReference type="Proteomes" id="UP001596045"/>
    </source>
</evidence>
<protein>
    <recommendedName>
        <fullName evidence="3">PAS fold-4 domain-containing protein</fullName>
    </recommendedName>
</protein>
<gene>
    <name evidence="1" type="ORF">ACFPM8_13325</name>
</gene>
<evidence type="ECO:0008006" key="3">
    <source>
        <dbReference type="Google" id="ProtNLM"/>
    </source>
</evidence>
<comment type="caution">
    <text evidence="1">The sequence shown here is derived from an EMBL/GenBank/DDBJ whole genome shotgun (WGS) entry which is preliminary data.</text>
</comment>
<dbReference type="EMBL" id="JBHSMT010000024">
    <property type="protein sequence ID" value="MFC5474937.1"/>
    <property type="molecule type" value="Genomic_DNA"/>
</dbReference>
<keyword evidence="2" id="KW-1185">Reference proteome</keyword>
<organism evidence="1 2">
    <name type="scientific">Paraherbaspirillum soli</name>
    <dbReference type="NCBI Taxonomy" id="631222"/>
    <lineage>
        <taxon>Bacteria</taxon>
        <taxon>Pseudomonadati</taxon>
        <taxon>Pseudomonadota</taxon>
        <taxon>Betaproteobacteria</taxon>
        <taxon>Burkholderiales</taxon>
        <taxon>Oxalobacteraceae</taxon>
        <taxon>Paraherbaspirillum</taxon>
    </lineage>
</organism>
<sequence>MAWDGDVVGTLGCAPGDLDHIEKVLALVRPAERLFMRRYWSIERYGRDYATRQFRVPLDAAAAHTLIDTSRPIVDADGKVAVIAGAWQADANGAPHPVQAAS</sequence>